<dbReference type="Gene3D" id="1.25.40.20">
    <property type="entry name" value="Ankyrin repeat-containing domain"/>
    <property type="match status" value="1"/>
</dbReference>
<keyword evidence="3" id="KW-0677">Repeat</keyword>
<keyword evidence="6 8" id="KW-0472">Membrane</keyword>
<reference evidence="11" key="1">
    <citation type="submission" date="2025-08" db="UniProtKB">
        <authorList>
            <consortium name="RefSeq"/>
        </authorList>
    </citation>
    <scope>IDENTIFICATION</scope>
    <source>
        <tissue evidence="11">Leaves</tissue>
    </source>
</reference>
<dbReference type="InParanoid" id="A0A2I4DNS3"/>
<protein>
    <submittedName>
        <fullName evidence="11">Ankyrin repeat-containing protein BDA1-like isoform X1</fullName>
    </submittedName>
</protein>
<sequence>MMDTSHGNEDYTVALYEASLDGSVSTLDSLMQRDRLILHKISLTSFTETPLHIAALLGHLQFTKALLKRKPQLVEKVDSSGRTAFHLACAEGHTQVVKALLQANMDMCLVSDQEKRIPLHLAAMRGHLEVIKELRIAHPGSISQVNLYGDNVLHLCVRYNCLDALKLLVESVNDEDFVNSKDNDGNSILHLAVMLGQTKTIEYLLSMPQLKRKANAKNRIGNMTALDVSETCHRDFKYLKIQDILKAAGVRRSKDLNSPLLPALHDEEAQSAQPIIEEQPALSRFRKWWRYFYLCRWFKHLKSRGNWIDETRGTLMLVATVIATVTFQAGLNPPGGVWQDDTNNGTTTVTAGTSIFISQMNSDGRSDYYYYRYSDGYKLFLDFNTTSFVAALSALLVIISGFPLRNKFFIWLLTLVMFIAIWAMVGAYFRALHLVNPRYLEADYLPAIYVVVLLVSGAIHIIRLLFWTGKLLFKFMRWLITCKRPANDAINV</sequence>
<dbReference type="Pfam" id="PF12796">
    <property type="entry name" value="Ank_2"/>
    <property type="match status" value="2"/>
</dbReference>
<evidence type="ECO:0000256" key="1">
    <source>
        <dbReference type="ARBA" id="ARBA00004141"/>
    </source>
</evidence>
<name>A0A2I4DNS3_JUGRE</name>
<evidence type="ECO:0000256" key="8">
    <source>
        <dbReference type="SAM" id="Phobius"/>
    </source>
</evidence>
<evidence type="ECO:0000256" key="7">
    <source>
        <dbReference type="PROSITE-ProRule" id="PRU00023"/>
    </source>
</evidence>
<dbReference type="GeneID" id="108981990"/>
<feature type="transmembrane region" description="Helical" evidence="8">
    <location>
        <begin position="444"/>
        <end position="466"/>
    </location>
</feature>
<keyword evidence="5 7" id="KW-0040">ANK repeat</keyword>
<evidence type="ECO:0000256" key="4">
    <source>
        <dbReference type="ARBA" id="ARBA00022989"/>
    </source>
</evidence>
<dbReference type="PROSITE" id="PS50088">
    <property type="entry name" value="ANK_REPEAT"/>
    <property type="match status" value="3"/>
</dbReference>
<feature type="domain" description="PGG" evidence="9">
    <location>
        <begin position="306"/>
        <end position="434"/>
    </location>
</feature>
<dbReference type="PANTHER" id="PTHR24186">
    <property type="entry name" value="PROTEIN PHOSPHATASE 1 REGULATORY SUBUNIT"/>
    <property type="match status" value="1"/>
</dbReference>
<dbReference type="InterPro" id="IPR002110">
    <property type="entry name" value="Ankyrin_rpt"/>
</dbReference>
<dbReference type="AlphaFoldDB" id="A0A2I4DNS3"/>
<feature type="repeat" description="ANK" evidence="7">
    <location>
        <begin position="184"/>
        <end position="206"/>
    </location>
</feature>
<accession>A0A2I4DNS3</accession>
<gene>
    <name evidence="11" type="primary">LOC108981990</name>
</gene>
<dbReference type="PANTHER" id="PTHR24186:SF37">
    <property type="entry name" value="PGG DOMAIN-CONTAINING PROTEIN"/>
    <property type="match status" value="1"/>
</dbReference>
<evidence type="ECO:0000313" key="11">
    <source>
        <dbReference type="RefSeq" id="XP_018808797.2"/>
    </source>
</evidence>
<proteinExistence type="predicted"/>
<dbReference type="STRING" id="51240.A0A2I4DNS3"/>
<feature type="transmembrane region" description="Helical" evidence="8">
    <location>
        <begin position="379"/>
        <end position="402"/>
    </location>
</feature>
<feature type="repeat" description="ANK" evidence="7">
    <location>
        <begin position="80"/>
        <end position="112"/>
    </location>
</feature>
<dbReference type="PROSITE" id="PS50297">
    <property type="entry name" value="ANK_REP_REGION"/>
    <property type="match status" value="3"/>
</dbReference>
<dbReference type="SMART" id="SM00248">
    <property type="entry name" value="ANK"/>
    <property type="match status" value="5"/>
</dbReference>
<dbReference type="InterPro" id="IPR036770">
    <property type="entry name" value="Ankyrin_rpt-contain_sf"/>
</dbReference>
<dbReference type="RefSeq" id="XP_018808797.2">
    <property type="nucleotide sequence ID" value="XM_018953252.2"/>
</dbReference>
<keyword evidence="2 8" id="KW-0812">Transmembrane</keyword>
<comment type="subcellular location">
    <subcellularLocation>
        <location evidence="1">Membrane</location>
        <topology evidence="1">Multi-pass membrane protein</topology>
    </subcellularLocation>
</comment>
<feature type="transmembrane region" description="Helical" evidence="8">
    <location>
        <begin position="409"/>
        <end position="432"/>
    </location>
</feature>
<evidence type="ECO:0000313" key="10">
    <source>
        <dbReference type="Proteomes" id="UP000235220"/>
    </source>
</evidence>
<organism evidence="10 11">
    <name type="scientific">Juglans regia</name>
    <name type="common">English walnut</name>
    <dbReference type="NCBI Taxonomy" id="51240"/>
    <lineage>
        <taxon>Eukaryota</taxon>
        <taxon>Viridiplantae</taxon>
        <taxon>Streptophyta</taxon>
        <taxon>Embryophyta</taxon>
        <taxon>Tracheophyta</taxon>
        <taxon>Spermatophyta</taxon>
        <taxon>Magnoliopsida</taxon>
        <taxon>eudicotyledons</taxon>
        <taxon>Gunneridae</taxon>
        <taxon>Pentapetalae</taxon>
        <taxon>rosids</taxon>
        <taxon>fabids</taxon>
        <taxon>Fagales</taxon>
        <taxon>Juglandaceae</taxon>
        <taxon>Juglans</taxon>
    </lineage>
</organism>
<dbReference type="InterPro" id="IPR026961">
    <property type="entry name" value="PGG_dom"/>
</dbReference>
<dbReference type="KEGG" id="jre:108981990"/>
<dbReference type="SUPFAM" id="SSF48403">
    <property type="entry name" value="Ankyrin repeat"/>
    <property type="match status" value="1"/>
</dbReference>
<evidence type="ECO:0000256" key="2">
    <source>
        <dbReference type="ARBA" id="ARBA00022692"/>
    </source>
</evidence>
<dbReference type="OrthoDB" id="1585477at2759"/>
<dbReference type="GO" id="GO:0016020">
    <property type="term" value="C:membrane"/>
    <property type="evidence" value="ECO:0007669"/>
    <property type="project" value="UniProtKB-SubCell"/>
</dbReference>
<evidence type="ECO:0000256" key="3">
    <source>
        <dbReference type="ARBA" id="ARBA00022737"/>
    </source>
</evidence>
<dbReference type="Proteomes" id="UP000235220">
    <property type="component" value="Chromosome 1"/>
</dbReference>
<keyword evidence="4 8" id="KW-1133">Transmembrane helix</keyword>
<evidence type="ECO:0000256" key="6">
    <source>
        <dbReference type="ARBA" id="ARBA00023136"/>
    </source>
</evidence>
<dbReference type="Pfam" id="PF13962">
    <property type="entry name" value="PGG"/>
    <property type="match status" value="1"/>
</dbReference>
<keyword evidence="10" id="KW-1185">Reference proteome</keyword>
<evidence type="ECO:0000259" key="9">
    <source>
        <dbReference type="Pfam" id="PF13962"/>
    </source>
</evidence>
<feature type="repeat" description="ANK" evidence="7">
    <location>
        <begin position="114"/>
        <end position="134"/>
    </location>
</feature>
<evidence type="ECO:0000256" key="5">
    <source>
        <dbReference type="ARBA" id="ARBA00023043"/>
    </source>
</evidence>